<evidence type="ECO:0000256" key="3">
    <source>
        <dbReference type="ARBA" id="ARBA00005712"/>
    </source>
</evidence>
<proteinExistence type="inferred from homology"/>
<comment type="similarity">
    <text evidence="3 10 11">Belongs to the ATPase epsilon chain family.</text>
</comment>
<keyword evidence="4 10" id="KW-0813">Transport</keyword>
<dbReference type="PANTHER" id="PTHR13822:SF10">
    <property type="entry name" value="ATP SYNTHASE EPSILON CHAIN, CHLOROPLASTIC"/>
    <property type="match status" value="1"/>
</dbReference>
<comment type="function">
    <text evidence="1 10">Produces ATP from ADP in the presence of a proton gradient across the membrane.</text>
</comment>
<evidence type="ECO:0000256" key="11">
    <source>
        <dbReference type="RuleBase" id="RU003656"/>
    </source>
</evidence>
<organism evidence="13 14">
    <name type="scientific">Hankyongella ginsenosidimutans</name>
    <dbReference type="NCBI Taxonomy" id="1763828"/>
    <lineage>
        <taxon>Bacteria</taxon>
        <taxon>Pseudomonadati</taxon>
        <taxon>Pseudomonadota</taxon>
        <taxon>Alphaproteobacteria</taxon>
        <taxon>Sphingomonadales</taxon>
        <taxon>Sphingomonadaceae</taxon>
        <taxon>Hankyongella</taxon>
    </lineage>
</organism>
<evidence type="ECO:0000313" key="13">
    <source>
        <dbReference type="EMBL" id="QCI79340.1"/>
    </source>
</evidence>
<evidence type="ECO:0000256" key="10">
    <source>
        <dbReference type="HAMAP-Rule" id="MF_00530"/>
    </source>
</evidence>
<dbReference type="GO" id="GO:0005886">
    <property type="term" value="C:plasma membrane"/>
    <property type="evidence" value="ECO:0007669"/>
    <property type="project" value="UniProtKB-SubCell"/>
</dbReference>
<sequence>MAAQLHFNLVSPERQLASRDVHMVVVPGEDGDFGVLAGHAPFMSTIRPGVISIYENAGGPAERIFIDGGFAEIGDGGLTILAEQAQPVADLNAEAVAQALAEAREQQRIARTDAERPSERSGRPL</sequence>
<keyword evidence="7 10" id="KW-0472">Membrane</keyword>
<feature type="domain" description="ATP synthase F1 complex delta/epsilon subunit N-terminal" evidence="12">
    <location>
        <begin position="5"/>
        <end position="85"/>
    </location>
</feature>
<keyword evidence="6 10" id="KW-0406">Ion transport</keyword>
<dbReference type="InterPro" id="IPR020546">
    <property type="entry name" value="ATP_synth_F1_dsu/esu_N"/>
</dbReference>
<dbReference type="HAMAP" id="MF_00530">
    <property type="entry name" value="ATP_synth_epsil_bac"/>
    <property type="match status" value="1"/>
</dbReference>
<dbReference type="SUPFAM" id="SSF51344">
    <property type="entry name" value="Epsilon subunit of F1F0-ATP synthase N-terminal domain"/>
    <property type="match status" value="1"/>
</dbReference>
<name>A0A4D7C6B6_9SPHN</name>
<keyword evidence="10" id="KW-1003">Cell membrane</keyword>
<evidence type="ECO:0000259" key="12">
    <source>
        <dbReference type="Pfam" id="PF02823"/>
    </source>
</evidence>
<dbReference type="Pfam" id="PF02823">
    <property type="entry name" value="ATP-synt_DE_N"/>
    <property type="match status" value="1"/>
</dbReference>
<evidence type="ECO:0000256" key="7">
    <source>
        <dbReference type="ARBA" id="ARBA00023136"/>
    </source>
</evidence>
<accession>A0A4D7C6B6</accession>
<evidence type="ECO:0000256" key="2">
    <source>
        <dbReference type="ARBA" id="ARBA00004184"/>
    </source>
</evidence>
<keyword evidence="5 10" id="KW-0375">Hydrogen ion transport</keyword>
<evidence type="ECO:0000256" key="8">
    <source>
        <dbReference type="ARBA" id="ARBA00023196"/>
    </source>
</evidence>
<dbReference type="GO" id="GO:0045259">
    <property type="term" value="C:proton-transporting ATP synthase complex"/>
    <property type="evidence" value="ECO:0007669"/>
    <property type="project" value="UniProtKB-KW"/>
</dbReference>
<dbReference type="KEGG" id="hgn:E6W36_06615"/>
<keyword evidence="14" id="KW-1185">Reference proteome</keyword>
<keyword evidence="9 10" id="KW-0066">ATP synthesis</keyword>
<evidence type="ECO:0000256" key="5">
    <source>
        <dbReference type="ARBA" id="ARBA00022781"/>
    </source>
</evidence>
<reference evidence="14" key="1">
    <citation type="submission" date="2019-04" db="EMBL/GenBank/DDBJ databases">
        <title>Complete genome sequence of Sphingomonas sp. W1-2-3.</title>
        <authorList>
            <person name="Im W.T."/>
        </authorList>
    </citation>
    <scope>NUCLEOTIDE SEQUENCE [LARGE SCALE GENOMIC DNA]</scope>
    <source>
        <strain evidence="14">W1-2-3</strain>
    </source>
</reference>
<dbReference type="NCBIfam" id="TIGR01216">
    <property type="entry name" value="ATP_synt_epsi"/>
    <property type="match status" value="1"/>
</dbReference>
<dbReference type="PANTHER" id="PTHR13822">
    <property type="entry name" value="ATP SYNTHASE DELTA/EPSILON CHAIN"/>
    <property type="match status" value="1"/>
</dbReference>
<evidence type="ECO:0000256" key="9">
    <source>
        <dbReference type="ARBA" id="ARBA00023310"/>
    </source>
</evidence>
<comment type="subunit">
    <text evidence="10 11">F-type ATPases have 2 components, CF(1) - the catalytic core - and CF(0) - the membrane proton channel. CF(1) has five subunits: alpha(3), beta(3), gamma(1), delta(1), epsilon(1). CF(0) has three main subunits: a, b and c.</text>
</comment>
<dbReference type="Gene3D" id="2.60.15.10">
    <property type="entry name" value="F0F1 ATP synthase delta/epsilon subunit, N-terminal"/>
    <property type="match status" value="1"/>
</dbReference>
<gene>
    <name evidence="10" type="primary">atpC</name>
    <name evidence="13" type="ORF">E6W36_06615</name>
</gene>
<dbReference type="EMBL" id="CP039704">
    <property type="protein sequence ID" value="QCI79340.1"/>
    <property type="molecule type" value="Genomic_DNA"/>
</dbReference>
<comment type="subcellular location">
    <subcellularLocation>
        <location evidence="10">Cell membrane</location>
        <topology evidence="10">Peripheral membrane protein</topology>
    </subcellularLocation>
    <subcellularLocation>
        <location evidence="2">Endomembrane system</location>
        <topology evidence="2">Peripheral membrane protein</topology>
    </subcellularLocation>
</comment>
<dbReference type="Proteomes" id="UP000298714">
    <property type="component" value="Chromosome"/>
</dbReference>
<protein>
    <recommendedName>
        <fullName evidence="10">ATP synthase epsilon chain</fullName>
    </recommendedName>
    <alternativeName>
        <fullName evidence="10">ATP synthase F1 sector epsilon subunit</fullName>
    </alternativeName>
    <alternativeName>
        <fullName evidence="10">F-ATPase epsilon subunit</fullName>
    </alternativeName>
</protein>
<evidence type="ECO:0000256" key="4">
    <source>
        <dbReference type="ARBA" id="ARBA00022448"/>
    </source>
</evidence>
<evidence type="ECO:0000313" key="14">
    <source>
        <dbReference type="Proteomes" id="UP000298714"/>
    </source>
</evidence>
<evidence type="ECO:0000256" key="6">
    <source>
        <dbReference type="ARBA" id="ARBA00023065"/>
    </source>
</evidence>
<dbReference type="RefSeq" id="WP_222874175.1">
    <property type="nucleotide sequence ID" value="NZ_CP039704.1"/>
</dbReference>
<dbReference type="CDD" id="cd12152">
    <property type="entry name" value="F1-ATPase_delta"/>
    <property type="match status" value="1"/>
</dbReference>
<dbReference type="GO" id="GO:0005524">
    <property type="term" value="F:ATP binding"/>
    <property type="evidence" value="ECO:0007669"/>
    <property type="project" value="UniProtKB-UniRule"/>
</dbReference>
<keyword evidence="8 10" id="KW-0139">CF(1)</keyword>
<dbReference type="NCBIfam" id="NF009983">
    <property type="entry name" value="PRK13449.1"/>
    <property type="match status" value="1"/>
</dbReference>
<dbReference type="AlphaFoldDB" id="A0A4D7C6B6"/>
<dbReference type="GO" id="GO:0012505">
    <property type="term" value="C:endomembrane system"/>
    <property type="evidence" value="ECO:0007669"/>
    <property type="project" value="UniProtKB-SubCell"/>
</dbReference>
<dbReference type="InterPro" id="IPR001469">
    <property type="entry name" value="ATP_synth_F1_dsu/esu"/>
</dbReference>
<dbReference type="GO" id="GO:0046933">
    <property type="term" value="F:proton-transporting ATP synthase activity, rotational mechanism"/>
    <property type="evidence" value="ECO:0007669"/>
    <property type="project" value="UniProtKB-UniRule"/>
</dbReference>
<evidence type="ECO:0000256" key="1">
    <source>
        <dbReference type="ARBA" id="ARBA00003543"/>
    </source>
</evidence>
<dbReference type="InterPro" id="IPR036771">
    <property type="entry name" value="ATPsynth_dsu/esu_N"/>
</dbReference>